<evidence type="ECO:0000313" key="3">
    <source>
        <dbReference type="EMBL" id="MBD2529954.1"/>
    </source>
</evidence>
<feature type="domain" description="LysR substrate-binding" evidence="2">
    <location>
        <begin position="7"/>
        <end position="135"/>
    </location>
</feature>
<evidence type="ECO:0000313" key="4">
    <source>
        <dbReference type="Proteomes" id="UP000623440"/>
    </source>
</evidence>
<dbReference type="RefSeq" id="WP_190940512.1">
    <property type="nucleotide sequence ID" value="NZ_JACJSI010000014.1"/>
</dbReference>
<dbReference type="Proteomes" id="UP000623440">
    <property type="component" value="Unassembled WGS sequence"/>
</dbReference>
<dbReference type="EMBL" id="JACJSI010000014">
    <property type="protein sequence ID" value="MBD2529954.1"/>
    <property type="molecule type" value="Genomic_DNA"/>
</dbReference>
<gene>
    <name evidence="3" type="ORF">H6G97_10390</name>
</gene>
<dbReference type="PANTHER" id="PTHR30537">
    <property type="entry name" value="HTH-TYPE TRANSCRIPTIONAL REGULATOR"/>
    <property type="match status" value="1"/>
</dbReference>
<protein>
    <recommendedName>
        <fullName evidence="2">LysR substrate-binding domain-containing protein</fullName>
    </recommendedName>
</protein>
<evidence type="ECO:0000259" key="2">
    <source>
        <dbReference type="Pfam" id="PF03466"/>
    </source>
</evidence>
<organism evidence="3 4">
    <name type="scientific">Nostoc flagelliforme FACHB-838</name>
    <dbReference type="NCBI Taxonomy" id="2692904"/>
    <lineage>
        <taxon>Bacteria</taxon>
        <taxon>Bacillati</taxon>
        <taxon>Cyanobacteriota</taxon>
        <taxon>Cyanophyceae</taxon>
        <taxon>Nostocales</taxon>
        <taxon>Nostocaceae</taxon>
        <taxon>Nostoc</taxon>
    </lineage>
</organism>
<dbReference type="InterPro" id="IPR058163">
    <property type="entry name" value="LysR-type_TF_proteobact-type"/>
</dbReference>
<accession>A0ABR8DL19</accession>
<dbReference type="InterPro" id="IPR005119">
    <property type="entry name" value="LysR_subst-bd"/>
</dbReference>
<name>A0ABR8DL19_9NOSO</name>
<dbReference type="Gene3D" id="3.40.190.10">
    <property type="entry name" value="Periplasmic binding protein-like II"/>
    <property type="match status" value="2"/>
</dbReference>
<comment type="similarity">
    <text evidence="1">Belongs to the LysR transcriptional regulatory family.</text>
</comment>
<dbReference type="Pfam" id="PF03466">
    <property type="entry name" value="LysR_substrate"/>
    <property type="match status" value="1"/>
</dbReference>
<evidence type="ECO:0000256" key="1">
    <source>
        <dbReference type="ARBA" id="ARBA00009437"/>
    </source>
</evidence>
<keyword evidence="4" id="KW-1185">Reference proteome</keyword>
<dbReference type="SUPFAM" id="SSF53850">
    <property type="entry name" value="Periplasmic binding protein-like II"/>
    <property type="match status" value="1"/>
</dbReference>
<dbReference type="CDD" id="cd08422">
    <property type="entry name" value="PBP2_CrgA_like"/>
    <property type="match status" value="1"/>
</dbReference>
<proteinExistence type="inferred from homology"/>
<comment type="caution">
    <text evidence="3">The sequence shown here is derived from an EMBL/GenBank/DDBJ whole genome shotgun (WGS) entry which is preliminary data.</text>
</comment>
<reference evidence="3 4" key="1">
    <citation type="journal article" date="2020" name="ISME J.">
        <title>Comparative genomics reveals insights into cyanobacterial evolution and habitat adaptation.</title>
        <authorList>
            <person name="Chen M.Y."/>
            <person name="Teng W.K."/>
            <person name="Zhao L."/>
            <person name="Hu C.X."/>
            <person name="Zhou Y.K."/>
            <person name="Han B.P."/>
            <person name="Song L.R."/>
            <person name="Shu W.S."/>
        </authorList>
    </citation>
    <scope>NUCLEOTIDE SEQUENCE [LARGE SCALE GENOMIC DNA]</scope>
    <source>
        <strain evidence="3 4">FACHB-838</strain>
    </source>
</reference>
<sequence length="137" mass="15022">MTIFFNDVVDVVGENIDVAIRISELAYSSLITRRLVSDCRIICAAPAYLARYGTPKTPDDLATHNCLALNAYKTTLNQWRFRDLVELREISVGGNFTVNSGIALYEAVLAGLGIARVSAFLAEQALQSGQLIRILSE</sequence>
<dbReference type="PANTHER" id="PTHR30537:SF5">
    <property type="entry name" value="HTH-TYPE TRANSCRIPTIONAL ACTIVATOR TTDR-RELATED"/>
    <property type="match status" value="1"/>
</dbReference>